<dbReference type="EMBL" id="FQ790290">
    <property type="protein sequence ID" value="CCD34017.1"/>
    <property type="molecule type" value="Genomic_DNA"/>
</dbReference>
<dbReference type="InterPro" id="IPR001138">
    <property type="entry name" value="Zn2Cys6_DnaBD"/>
</dbReference>
<dbReference type="PROSITE" id="PS50048">
    <property type="entry name" value="ZN2_CY6_FUNGAL_2"/>
    <property type="match status" value="1"/>
</dbReference>
<dbReference type="GO" id="GO:0008270">
    <property type="term" value="F:zinc ion binding"/>
    <property type="evidence" value="ECO:0007669"/>
    <property type="project" value="InterPro"/>
</dbReference>
<reference evidence="6" key="1">
    <citation type="journal article" date="2011" name="PLoS Genet.">
        <title>Genomic analysis of the necrotrophic fungal pathogens Sclerotinia sclerotiorum and Botrytis cinerea.</title>
        <authorList>
            <person name="Amselem J."/>
            <person name="Cuomo C.A."/>
            <person name="van Kan J.A."/>
            <person name="Viaud M."/>
            <person name="Benito E.P."/>
            <person name="Couloux A."/>
            <person name="Coutinho P.M."/>
            <person name="de Vries R.P."/>
            <person name="Dyer P.S."/>
            <person name="Fillinger S."/>
            <person name="Fournier E."/>
            <person name="Gout L."/>
            <person name="Hahn M."/>
            <person name="Kohn L."/>
            <person name="Lapalu N."/>
            <person name="Plummer K.M."/>
            <person name="Pradier J.M."/>
            <person name="Quevillon E."/>
            <person name="Sharon A."/>
            <person name="Simon A."/>
            <person name="ten Have A."/>
            <person name="Tudzynski B."/>
            <person name="Tudzynski P."/>
            <person name="Wincker P."/>
            <person name="Andrew M."/>
            <person name="Anthouard V."/>
            <person name="Beever R.E."/>
            <person name="Beffa R."/>
            <person name="Benoit I."/>
            <person name="Bouzid O."/>
            <person name="Brault B."/>
            <person name="Chen Z."/>
            <person name="Choquer M."/>
            <person name="Collemare J."/>
            <person name="Cotton P."/>
            <person name="Danchin E.G."/>
            <person name="Da Silva C."/>
            <person name="Gautier A."/>
            <person name="Giraud C."/>
            <person name="Giraud T."/>
            <person name="Gonzalez C."/>
            <person name="Grossetete S."/>
            <person name="Guldener U."/>
            <person name="Henrissat B."/>
            <person name="Howlett B.J."/>
            <person name="Kodira C."/>
            <person name="Kretschmer M."/>
            <person name="Lappartient A."/>
            <person name="Leroch M."/>
            <person name="Levis C."/>
            <person name="Mauceli E."/>
            <person name="Neuveglise C."/>
            <person name="Oeser B."/>
            <person name="Pearson M."/>
            <person name="Poulain J."/>
            <person name="Poussereau N."/>
            <person name="Quesneville H."/>
            <person name="Rascle C."/>
            <person name="Schumacher J."/>
            <person name="Segurens B."/>
            <person name="Sexton A."/>
            <person name="Silva E."/>
            <person name="Sirven C."/>
            <person name="Soanes D.M."/>
            <person name="Talbot N.J."/>
            <person name="Templeton M."/>
            <person name="Yandava C."/>
            <person name="Yarden O."/>
            <person name="Zeng Q."/>
            <person name="Rollins J.A."/>
            <person name="Lebrun M.H."/>
            <person name="Dickman M."/>
        </authorList>
    </citation>
    <scope>NUCLEOTIDE SEQUENCE [LARGE SCALE GENOMIC DNA]</scope>
    <source>
        <strain evidence="6">T4</strain>
    </source>
</reference>
<dbReference type="AlphaFoldDB" id="G2Y5U8"/>
<dbReference type="Proteomes" id="UP000008177">
    <property type="component" value="Unplaced contigs"/>
</dbReference>
<evidence type="ECO:0000313" key="5">
    <source>
        <dbReference type="EMBL" id="CCD34017.1"/>
    </source>
</evidence>
<organism evidence="5 6">
    <name type="scientific">Botryotinia fuckeliana (strain T4)</name>
    <name type="common">Noble rot fungus</name>
    <name type="synonym">Botrytis cinerea</name>
    <dbReference type="NCBI Taxonomy" id="999810"/>
    <lineage>
        <taxon>Eukaryota</taxon>
        <taxon>Fungi</taxon>
        <taxon>Dikarya</taxon>
        <taxon>Ascomycota</taxon>
        <taxon>Pezizomycotina</taxon>
        <taxon>Leotiomycetes</taxon>
        <taxon>Helotiales</taxon>
        <taxon>Sclerotiniaceae</taxon>
        <taxon>Botrytis</taxon>
    </lineage>
</organism>
<gene>
    <name evidence="5" type="ORF">BofuT4_P112130.1</name>
</gene>
<dbReference type="InParanoid" id="G2Y5U8"/>
<name>G2Y5U8_BOTF4</name>
<feature type="region of interest" description="Disordered" evidence="3">
    <location>
        <begin position="105"/>
        <end position="138"/>
    </location>
</feature>
<proteinExistence type="predicted"/>
<dbReference type="OrthoDB" id="4356994at2759"/>
<dbReference type="GO" id="GO:0000981">
    <property type="term" value="F:DNA-binding transcription factor activity, RNA polymerase II-specific"/>
    <property type="evidence" value="ECO:0007669"/>
    <property type="project" value="InterPro"/>
</dbReference>
<dbReference type="eggNOG" id="ENOG502RVTP">
    <property type="taxonomic scope" value="Eukaryota"/>
</dbReference>
<keyword evidence="1" id="KW-0539">Nucleus</keyword>
<evidence type="ECO:0000256" key="2">
    <source>
        <dbReference type="SAM" id="Coils"/>
    </source>
</evidence>
<feature type="region of interest" description="Disordered" evidence="3">
    <location>
        <begin position="251"/>
        <end position="273"/>
    </location>
</feature>
<evidence type="ECO:0000256" key="1">
    <source>
        <dbReference type="ARBA" id="ARBA00023242"/>
    </source>
</evidence>
<evidence type="ECO:0000256" key="3">
    <source>
        <dbReference type="SAM" id="MobiDB-lite"/>
    </source>
</evidence>
<dbReference type="Gene3D" id="4.10.240.10">
    <property type="entry name" value="Zn(2)-C6 fungal-type DNA-binding domain"/>
    <property type="match status" value="1"/>
</dbReference>
<feature type="coiled-coil region" evidence="2">
    <location>
        <begin position="549"/>
        <end position="576"/>
    </location>
</feature>
<dbReference type="SUPFAM" id="SSF57701">
    <property type="entry name" value="Zn2/Cys6 DNA-binding domain"/>
    <property type="match status" value="1"/>
</dbReference>
<dbReference type="CDD" id="cd00067">
    <property type="entry name" value="GAL4"/>
    <property type="match status" value="1"/>
</dbReference>
<evidence type="ECO:0000259" key="4">
    <source>
        <dbReference type="PROSITE" id="PS50048"/>
    </source>
</evidence>
<accession>G2Y5U8</accession>
<sequence length="608" mass="67452">METGVNCRAVSNWGMISNTGTILVRDLGHEAVIGGACHLKLIVATGMVDAYMLLFAVLPMVASYSYSNDKPIQSILVSTLLIPSSILQELDLRFGKFMGRPKRNFKSRRQLQNETKSGPDQLDTLTNDDHSNIALEGPERMQNLTILPASMTSDGKFNSLETEVESSDWWQYSREDKETINYSFSVDDVENSSAKRDRSQQTAPKKATKTSACDQCYRFKVKCTREPDCCQRCSLSGNSCTYSAAIDLERSRKRSAPPSTEAPKKKMSFSSQTKPVQTMDGKRWLKFYHSRLELQRDREFLFVHLDSLGCFKLTFPGPKDLVTMQPQSKQQKHYRSVSAPEIPSSCQPISALHEPTHVIDECDISFHESSHYYSDSLLSMPPLDIFFDNENPAHDINFNIGGDESHEQSHGDEVPAKQNNLDHILVDRISGGCNCLQSALLSLSNLHAVVCGNNHSSLDGIFAAARNGLFICETLTLAQCSSCELSSTSTLLMLCVAILQQVYNAYELLANPAGLSTEGLHAADKKMTLSIKIGDMEFTDIGHNPSILNAILKTEKAKAERICVELEKTVTNAQSRDATGVGKEETMVRDGLVSLIEIFRGRFITEVA</sequence>
<dbReference type="InterPro" id="IPR036864">
    <property type="entry name" value="Zn2-C6_fun-type_DNA-bd_sf"/>
</dbReference>
<protein>
    <submittedName>
        <fullName evidence="5">Similar to transcription factor Cys6</fullName>
    </submittedName>
</protein>
<dbReference type="HOGENOM" id="CLU_500555_0_0_1"/>
<feature type="domain" description="Zn(2)-C6 fungal-type" evidence="4">
    <location>
        <begin position="212"/>
        <end position="242"/>
    </location>
</feature>
<evidence type="ECO:0000313" key="6">
    <source>
        <dbReference type="Proteomes" id="UP000008177"/>
    </source>
</evidence>
<keyword evidence="2" id="KW-0175">Coiled coil</keyword>